<proteinExistence type="predicted"/>
<protein>
    <submittedName>
        <fullName evidence="1">Uncharacterized protein</fullName>
    </submittedName>
</protein>
<name>A0AAV7WB76_PLEWA</name>
<keyword evidence="2" id="KW-1185">Reference proteome</keyword>
<gene>
    <name evidence="1" type="ORF">NDU88_006625</name>
</gene>
<evidence type="ECO:0000313" key="2">
    <source>
        <dbReference type="Proteomes" id="UP001066276"/>
    </source>
</evidence>
<accession>A0AAV7WB76</accession>
<comment type="caution">
    <text evidence="1">The sequence shown here is derived from an EMBL/GenBank/DDBJ whole genome shotgun (WGS) entry which is preliminary data.</text>
</comment>
<reference evidence="1" key="1">
    <citation type="journal article" date="2022" name="bioRxiv">
        <title>Sequencing and chromosome-scale assembly of the giantPleurodeles waltlgenome.</title>
        <authorList>
            <person name="Brown T."/>
            <person name="Elewa A."/>
            <person name="Iarovenko S."/>
            <person name="Subramanian E."/>
            <person name="Araus A.J."/>
            <person name="Petzold A."/>
            <person name="Susuki M."/>
            <person name="Suzuki K.-i.T."/>
            <person name="Hayashi T."/>
            <person name="Toyoda A."/>
            <person name="Oliveira C."/>
            <person name="Osipova E."/>
            <person name="Leigh N.D."/>
            <person name="Simon A."/>
            <person name="Yun M.H."/>
        </authorList>
    </citation>
    <scope>NUCLEOTIDE SEQUENCE</scope>
    <source>
        <strain evidence="1">20211129_DDA</strain>
        <tissue evidence="1">Liver</tissue>
    </source>
</reference>
<sequence length="193" mass="21769">METTVESALQLKGPSSLGLEEARRASWTQPLRVLHAADTNNTPGTSVAVVWEALKAVVRGQFIAIAVCTNALWREKRRLWEAKIKELEGRHRETNSMAMRRQLKVICKQLHALDTDNAEYALLRTKQRYYVGGRRVGRLLAHRLHAQAVQQQLNAIQTRTGTVTSNKGLILKEFEMFFASGYTAEQLEADAII</sequence>
<organism evidence="1 2">
    <name type="scientific">Pleurodeles waltl</name>
    <name type="common">Iberian ribbed newt</name>
    <dbReference type="NCBI Taxonomy" id="8319"/>
    <lineage>
        <taxon>Eukaryota</taxon>
        <taxon>Metazoa</taxon>
        <taxon>Chordata</taxon>
        <taxon>Craniata</taxon>
        <taxon>Vertebrata</taxon>
        <taxon>Euteleostomi</taxon>
        <taxon>Amphibia</taxon>
        <taxon>Batrachia</taxon>
        <taxon>Caudata</taxon>
        <taxon>Salamandroidea</taxon>
        <taxon>Salamandridae</taxon>
        <taxon>Pleurodelinae</taxon>
        <taxon>Pleurodeles</taxon>
    </lineage>
</organism>
<dbReference type="EMBL" id="JANPWB010000002">
    <property type="protein sequence ID" value="KAJ1211264.1"/>
    <property type="molecule type" value="Genomic_DNA"/>
</dbReference>
<dbReference type="Proteomes" id="UP001066276">
    <property type="component" value="Chromosome 1_2"/>
</dbReference>
<evidence type="ECO:0000313" key="1">
    <source>
        <dbReference type="EMBL" id="KAJ1211264.1"/>
    </source>
</evidence>
<dbReference type="AlphaFoldDB" id="A0AAV7WB76"/>